<sequence>MSMHVKPFAFDRVFAVPTAEAERSPEALRLEIEHLELEVLRLKREIESETARARAEAFQQAVDQVRAEREAALLAAVDALQAGFEAMDERLDAAEERLAREGGAIALAAADYLAARALADAPTAAIDDAIGRVLRQVRRGQPVQIRVHPDLVADVEALVAARQSADRRRLNLTVVGDAGLGLGDAQLLWDQGGLALDAEARRAAVAQEMAALFPGD</sequence>
<organism evidence="2 3">
    <name type="scientific">Sphingomonas changnyeongensis</name>
    <dbReference type="NCBI Taxonomy" id="2698679"/>
    <lineage>
        <taxon>Bacteria</taxon>
        <taxon>Pseudomonadati</taxon>
        <taxon>Pseudomonadota</taxon>
        <taxon>Alphaproteobacteria</taxon>
        <taxon>Sphingomonadales</taxon>
        <taxon>Sphingomonadaceae</taxon>
        <taxon>Sphingomonas</taxon>
    </lineage>
</organism>
<keyword evidence="2" id="KW-0969">Cilium</keyword>
<name>A0A7Z2NTV6_9SPHN</name>
<dbReference type="AlphaFoldDB" id="A0A7Z2NTV6"/>
<dbReference type="KEGG" id="schy:GVO57_01570"/>
<dbReference type="Proteomes" id="UP000464468">
    <property type="component" value="Chromosome"/>
</dbReference>
<proteinExistence type="predicted"/>
<accession>A0A7Z2NTV6</accession>
<feature type="coiled-coil region" evidence="1">
    <location>
        <begin position="32"/>
        <end position="97"/>
    </location>
</feature>
<keyword evidence="1" id="KW-0175">Coiled coil</keyword>
<reference evidence="2 3" key="1">
    <citation type="submission" date="2020-01" db="EMBL/GenBank/DDBJ databases">
        <title>Sphingomonas sp. C33 whole genome sequece.</title>
        <authorList>
            <person name="Park C."/>
        </authorList>
    </citation>
    <scope>NUCLEOTIDE SEQUENCE [LARGE SCALE GENOMIC DNA]</scope>
    <source>
        <strain evidence="2 3">C33</strain>
    </source>
</reference>
<keyword evidence="2" id="KW-0966">Cell projection</keyword>
<keyword evidence="3" id="KW-1185">Reference proteome</keyword>
<evidence type="ECO:0000256" key="1">
    <source>
        <dbReference type="SAM" id="Coils"/>
    </source>
</evidence>
<protein>
    <submittedName>
        <fullName evidence="2">Flagellar assembly protein FliH</fullName>
    </submittedName>
</protein>
<dbReference type="EMBL" id="CP047895">
    <property type="protein sequence ID" value="QHL89753.1"/>
    <property type="molecule type" value="Genomic_DNA"/>
</dbReference>
<gene>
    <name evidence="2" type="ORF">GVO57_01570</name>
</gene>
<dbReference type="RefSeq" id="WP_160591298.1">
    <property type="nucleotide sequence ID" value="NZ_CP047895.1"/>
</dbReference>
<keyword evidence="2" id="KW-0282">Flagellum</keyword>
<evidence type="ECO:0000313" key="2">
    <source>
        <dbReference type="EMBL" id="QHL89753.1"/>
    </source>
</evidence>
<evidence type="ECO:0000313" key="3">
    <source>
        <dbReference type="Proteomes" id="UP000464468"/>
    </source>
</evidence>